<evidence type="ECO:0000313" key="9">
    <source>
        <dbReference type="Proteomes" id="UP001597525"/>
    </source>
</evidence>
<dbReference type="InterPro" id="IPR011990">
    <property type="entry name" value="TPR-like_helical_dom_sf"/>
</dbReference>
<name>A0ABW6B9U4_9SPHI</name>
<keyword evidence="9" id="KW-1185">Reference proteome</keyword>
<evidence type="ECO:0000259" key="7">
    <source>
        <dbReference type="Pfam" id="PF14322"/>
    </source>
</evidence>
<feature type="domain" description="SusD-like N-terminal" evidence="7">
    <location>
        <begin position="26"/>
        <end position="225"/>
    </location>
</feature>
<dbReference type="InterPro" id="IPR012944">
    <property type="entry name" value="SusD_RagB_dom"/>
</dbReference>
<proteinExistence type="inferred from homology"/>
<comment type="similarity">
    <text evidence="2">Belongs to the SusD family.</text>
</comment>
<dbReference type="Proteomes" id="UP001597525">
    <property type="component" value="Unassembled WGS sequence"/>
</dbReference>
<dbReference type="PROSITE" id="PS51257">
    <property type="entry name" value="PROKAR_LIPOPROTEIN"/>
    <property type="match status" value="1"/>
</dbReference>
<evidence type="ECO:0000259" key="6">
    <source>
        <dbReference type="Pfam" id="PF07980"/>
    </source>
</evidence>
<dbReference type="RefSeq" id="WP_320184007.1">
    <property type="nucleotide sequence ID" value="NZ_CP138332.1"/>
</dbReference>
<dbReference type="Gene3D" id="1.25.40.390">
    <property type="match status" value="1"/>
</dbReference>
<protein>
    <submittedName>
        <fullName evidence="8">RagB/SusD family nutrient uptake outer membrane protein</fullName>
    </submittedName>
</protein>
<keyword evidence="3" id="KW-0732">Signal</keyword>
<comment type="caution">
    <text evidence="8">The sequence shown here is derived from an EMBL/GenBank/DDBJ whole genome shotgun (WGS) entry which is preliminary data.</text>
</comment>
<keyword evidence="4" id="KW-0472">Membrane</keyword>
<dbReference type="InterPro" id="IPR033985">
    <property type="entry name" value="SusD-like_N"/>
</dbReference>
<accession>A0ABW6B9U4</accession>
<dbReference type="Pfam" id="PF14322">
    <property type="entry name" value="SusD-like_3"/>
    <property type="match status" value="1"/>
</dbReference>
<dbReference type="CDD" id="cd08977">
    <property type="entry name" value="SusD"/>
    <property type="match status" value="1"/>
</dbReference>
<comment type="subcellular location">
    <subcellularLocation>
        <location evidence="1">Cell outer membrane</location>
    </subcellularLocation>
</comment>
<feature type="domain" description="RagB/SusD" evidence="6">
    <location>
        <begin position="329"/>
        <end position="462"/>
    </location>
</feature>
<dbReference type="SUPFAM" id="SSF48452">
    <property type="entry name" value="TPR-like"/>
    <property type="match status" value="1"/>
</dbReference>
<evidence type="ECO:0000256" key="4">
    <source>
        <dbReference type="ARBA" id="ARBA00023136"/>
    </source>
</evidence>
<keyword evidence="5" id="KW-0998">Cell outer membrane</keyword>
<reference evidence="9" key="1">
    <citation type="journal article" date="2019" name="Int. J. Syst. Evol. Microbiol.">
        <title>The Global Catalogue of Microorganisms (GCM) 10K type strain sequencing project: providing services to taxonomists for standard genome sequencing and annotation.</title>
        <authorList>
            <consortium name="The Broad Institute Genomics Platform"/>
            <consortium name="The Broad Institute Genome Sequencing Center for Infectious Disease"/>
            <person name="Wu L."/>
            <person name="Ma J."/>
        </authorList>
    </citation>
    <scope>NUCLEOTIDE SEQUENCE [LARGE SCALE GENOMIC DNA]</scope>
    <source>
        <strain evidence="9">KCTC 22814</strain>
    </source>
</reference>
<evidence type="ECO:0000256" key="1">
    <source>
        <dbReference type="ARBA" id="ARBA00004442"/>
    </source>
</evidence>
<evidence type="ECO:0000256" key="3">
    <source>
        <dbReference type="ARBA" id="ARBA00022729"/>
    </source>
</evidence>
<organism evidence="8 9">
    <name type="scientific">Sphingobacterium bambusae</name>
    <dbReference type="NCBI Taxonomy" id="662858"/>
    <lineage>
        <taxon>Bacteria</taxon>
        <taxon>Pseudomonadati</taxon>
        <taxon>Bacteroidota</taxon>
        <taxon>Sphingobacteriia</taxon>
        <taxon>Sphingobacteriales</taxon>
        <taxon>Sphingobacteriaceae</taxon>
        <taxon>Sphingobacterium</taxon>
    </lineage>
</organism>
<evidence type="ECO:0000256" key="2">
    <source>
        <dbReference type="ARBA" id="ARBA00006275"/>
    </source>
</evidence>
<evidence type="ECO:0000256" key="5">
    <source>
        <dbReference type="ARBA" id="ARBA00023237"/>
    </source>
</evidence>
<dbReference type="Pfam" id="PF07980">
    <property type="entry name" value="SusD_RagB"/>
    <property type="match status" value="1"/>
</dbReference>
<gene>
    <name evidence="8" type="ORF">ACFS7Y_02400</name>
</gene>
<sequence length="462" mass="51708">MNNLKNFLMAIALGLGLLLFISCENWLEVDPPNDRLDRSVIFADSASASLTLAGIHNDMISSSSGFVTVLSSLAGLSAGELSYTLTNQDLMQFDQSNILADNATILRTWNNIYKHVYQCNSAMEGIEGADNIAPTAKSRLIGEARFMRALLYFHTVNCWGSIPLVTSSDYRVNEVIGRTPIDEIYEQIVTDLEYATQNMNDMYLASERARPNRLSAFALLARVYLFRQQWELAEQAATVVINSGLYSLEASPSDVFLKESNEVIWQMAPSTGNSAHTPAAGYLPINANDNSLPQFLINENLYQSFDPSDRRRADWIGIKSIGPHYYSIKYRVRSAPMSSRSEYTVMLRLAEQFLIRAEARAELGQLTPAIDDLNVIRARASIVDLPIGASTEQVLANVEAERYRELFADWGAHRWFDLKRKGRIDAVVGPLKGSNWKPTDAWWPIPLTQLLTNSNLVQNDGY</sequence>
<dbReference type="EMBL" id="JBHUPB010000003">
    <property type="protein sequence ID" value="MFD2966216.1"/>
    <property type="molecule type" value="Genomic_DNA"/>
</dbReference>
<evidence type="ECO:0000313" key="8">
    <source>
        <dbReference type="EMBL" id="MFD2966216.1"/>
    </source>
</evidence>